<proteinExistence type="predicted"/>
<dbReference type="Proteomes" id="UP000799440">
    <property type="component" value="Unassembled WGS sequence"/>
</dbReference>
<dbReference type="AlphaFoldDB" id="A0A6A6VFV0"/>
<dbReference type="OrthoDB" id="5341924at2759"/>
<accession>A0A6A6VFV0</accession>
<feature type="region of interest" description="Disordered" evidence="1">
    <location>
        <begin position="42"/>
        <end position="74"/>
    </location>
</feature>
<keyword evidence="3" id="KW-1185">Reference proteome</keyword>
<sequence length="985" mass="109975">MAIARPICAFDTRNYLANLLASRTLCVPEFLAPALARPPRRALSSSRHCQHSDAPQSQQRRPAGPSSKFSRVQLPEPPLRNDIEAWTAAIDVLLPRHLRRQPELAVDTIHHVATTDLARVLLEAQKFSHDILGHICLVEKRWEAAIWVIKQLLETGPPAVDKTVELGASGSGIWPPMNSKSLLDLTYSPIVASKTGPPREPQHSLWDLTLPPNSINPEKVFFKRALGQVWRSLGTLILEAAEDGDSQDKGIMPHVLEILALMHHDGWIPDSVYRDDPVRYDLALHQPPTLHLLSSSIMRALSDAAMRAREATTKQPQDKLNASYLFGREIPGSRYQVHVSGIRPELWLELVLWSSLHGGWVLDGATILERMLSSPAGSRWRPISWKQLFKDELEEDNASSKGWRLFGRRQNDGAKADASARVQKTISCETIAAYVDGLINLVRVGVGSRGTAPEEIVRHITNLKHFLDRDSYSLGSATWDSVAVRILESGGVIPEKRPDLLMDIAQLAPEFGTEIASHNSLSHSTADGAEIPYYYEPTAVSISLLHRTMRSFIENGDIMGAVKTLNTLVQHTDNNKQKSLLQFFESLKLTQRRANQPFTSWIPPIDYPAFNAQLPVPLLVKLLDLATQTRSFHLGRWLLLSEDLDGPAITRDMYDDANMAAAIVRFGTLANENDLVMKVMKKTGFWSGTQQAHRVPNSLLTALMASQVQLHRWDSVRRMQDFVLQNPGYRPKPELLAIFAAELLRVANGKGGTTKGQRAEAFSAFTDLLFAWEGLLLTRMGNELYTVLTMLSSVDTQFRKVCSQFLENSGRYKVAISTSNFNIILSGVLDAYGSIRGRALVDLWCHRQPGAYAPYQAPGGLPTMSHLRRAKAKDYEERPEDIEFTQASGATVVMQGRVLPDRHTIRGIIRKIQQDVDKQRQSEKNLEGSKRAQIRETLRWAAEKLHYLGLDDEDVARELGDVGEIAELQDPDSVEATDAPMMAQP</sequence>
<evidence type="ECO:0000313" key="3">
    <source>
        <dbReference type="Proteomes" id="UP000799440"/>
    </source>
</evidence>
<feature type="region of interest" description="Disordered" evidence="1">
    <location>
        <begin position="966"/>
        <end position="985"/>
    </location>
</feature>
<dbReference type="EMBL" id="MU006570">
    <property type="protein sequence ID" value="KAF2747977.1"/>
    <property type="molecule type" value="Genomic_DNA"/>
</dbReference>
<organism evidence="2 3">
    <name type="scientific">Sporormia fimetaria CBS 119925</name>
    <dbReference type="NCBI Taxonomy" id="1340428"/>
    <lineage>
        <taxon>Eukaryota</taxon>
        <taxon>Fungi</taxon>
        <taxon>Dikarya</taxon>
        <taxon>Ascomycota</taxon>
        <taxon>Pezizomycotina</taxon>
        <taxon>Dothideomycetes</taxon>
        <taxon>Pleosporomycetidae</taxon>
        <taxon>Pleosporales</taxon>
        <taxon>Sporormiaceae</taxon>
        <taxon>Sporormia</taxon>
    </lineage>
</organism>
<evidence type="ECO:0000256" key="1">
    <source>
        <dbReference type="SAM" id="MobiDB-lite"/>
    </source>
</evidence>
<name>A0A6A6VFV0_9PLEO</name>
<gene>
    <name evidence="2" type="ORF">M011DRAFT_26345</name>
</gene>
<reference evidence="2" key="1">
    <citation type="journal article" date="2020" name="Stud. Mycol.">
        <title>101 Dothideomycetes genomes: a test case for predicting lifestyles and emergence of pathogens.</title>
        <authorList>
            <person name="Haridas S."/>
            <person name="Albert R."/>
            <person name="Binder M."/>
            <person name="Bloem J."/>
            <person name="Labutti K."/>
            <person name="Salamov A."/>
            <person name="Andreopoulos B."/>
            <person name="Baker S."/>
            <person name="Barry K."/>
            <person name="Bills G."/>
            <person name="Bluhm B."/>
            <person name="Cannon C."/>
            <person name="Castanera R."/>
            <person name="Culley D."/>
            <person name="Daum C."/>
            <person name="Ezra D."/>
            <person name="Gonzalez J."/>
            <person name="Henrissat B."/>
            <person name="Kuo A."/>
            <person name="Liang C."/>
            <person name="Lipzen A."/>
            <person name="Lutzoni F."/>
            <person name="Magnuson J."/>
            <person name="Mondo S."/>
            <person name="Nolan M."/>
            <person name="Ohm R."/>
            <person name="Pangilinan J."/>
            <person name="Park H.-J."/>
            <person name="Ramirez L."/>
            <person name="Alfaro M."/>
            <person name="Sun H."/>
            <person name="Tritt A."/>
            <person name="Yoshinaga Y."/>
            <person name="Zwiers L.-H."/>
            <person name="Turgeon B."/>
            <person name="Goodwin S."/>
            <person name="Spatafora J."/>
            <person name="Crous P."/>
            <person name="Grigoriev I."/>
        </authorList>
    </citation>
    <scope>NUCLEOTIDE SEQUENCE</scope>
    <source>
        <strain evidence="2">CBS 119925</strain>
    </source>
</reference>
<protein>
    <submittedName>
        <fullName evidence="2">Uncharacterized protein</fullName>
    </submittedName>
</protein>
<evidence type="ECO:0000313" key="2">
    <source>
        <dbReference type="EMBL" id="KAF2747977.1"/>
    </source>
</evidence>